<comment type="caution">
    <text evidence="1">The sequence shown here is derived from an EMBL/GenBank/DDBJ whole genome shotgun (WGS) entry which is preliminary data.</text>
</comment>
<dbReference type="InterPro" id="IPR008257">
    <property type="entry name" value="Pept_M19"/>
</dbReference>
<dbReference type="Pfam" id="PF01244">
    <property type="entry name" value="Peptidase_M19"/>
    <property type="match status" value="1"/>
</dbReference>
<name>A0ABQ5TZ65_9PROT</name>
<keyword evidence="2" id="KW-1185">Reference proteome</keyword>
<dbReference type="Proteomes" id="UP001161409">
    <property type="component" value="Unassembled WGS sequence"/>
</dbReference>
<organism evidence="1 2">
    <name type="scientific">Sneathiella chinensis</name>
    <dbReference type="NCBI Taxonomy" id="349750"/>
    <lineage>
        <taxon>Bacteria</taxon>
        <taxon>Pseudomonadati</taxon>
        <taxon>Pseudomonadota</taxon>
        <taxon>Alphaproteobacteria</taxon>
        <taxon>Sneathiellales</taxon>
        <taxon>Sneathiellaceae</taxon>
        <taxon>Sneathiella</taxon>
    </lineage>
</organism>
<dbReference type="EMBL" id="BSNF01000001">
    <property type="protein sequence ID" value="GLQ05167.1"/>
    <property type="molecule type" value="Genomic_DNA"/>
</dbReference>
<dbReference type="Gene3D" id="3.20.20.140">
    <property type="entry name" value="Metal-dependent hydrolases"/>
    <property type="match status" value="1"/>
</dbReference>
<dbReference type="PANTHER" id="PTHR10443">
    <property type="entry name" value="MICROSOMAL DIPEPTIDASE"/>
    <property type="match status" value="1"/>
</dbReference>
<gene>
    <name evidence="1" type="ORF">GCM10007924_03880</name>
</gene>
<reference evidence="1" key="1">
    <citation type="journal article" date="2014" name="Int. J. Syst. Evol. Microbiol.">
        <title>Complete genome of a new Firmicutes species belonging to the dominant human colonic microbiota ('Ruminococcus bicirculans') reveals two chromosomes and a selective capacity to utilize plant glucans.</title>
        <authorList>
            <consortium name="NISC Comparative Sequencing Program"/>
            <person name="Wegmann U."/>
            <person name="Louis P."/>
            <person name="Goesmann A."/>
            <person name="Henrissat B."/>
            <person name="Duncan S.H."/>
            <person name="Flint H.J."/>
        </authorList>
    </citation>
    <scope>NUCLEOTIDE SEQUENCE</scope>
    <source>
        <strain evidence="1">NBRC 103408</strain>
    </source>
</reference>
<proteinExistence type="predicted"/>
<sequence>MLVMKDYVDWYREGGVTVACPTVGGFHRAMDTFKFIGSWLQFIKERDDLVLIRTAGDIKKAKAEGKLGVLMHFQGTDPIEDCLDLVNVFKSLGVSIMQLTYNVKNRIGDGIQERTDAGLSTFGANFIHRCNQQGVIVDCSHTGYQTSMEAIEVSEQPVILSHANPRGVFDRSRNVPDDLIRAIAKNGGVIGVVGYPGFVADSPRPTLNQFMDHIDYLVNIAGIDHVGLGIDYYAGMHGVADLKMAMQAYQEAKASGRWSGDAYPPPPYYYPEGIETPQTLSNLTAGLMERGYSEQDTRKILGSNWTRVYETVLGE</sequence>
<evidence type="ECO:0000313" key="1">
    <source>
        <dbReference type="EMBL" id="GLQ05167.1"/>
    </source>
</evidence>
<dbReference type="PANTHER" id="PTHR10443:SF12">
    <property type="entry name" value="DIPEPTIDASE"/>
    <property type="match status" value="1"/>
</dbReference>
<evidence type="ECO:0000313" key="2">
    <source>
        <dbReference type="Proteomes" id="UP001161409"/>
    </source>
</evidence>
<protein>
    <submittedName>
        <fullName evidence="1">Dipeptidase</fullName>
    </submittedName>
</protein>
<dbReference type="InterPro" id="IPR032466">
    <property type="entry name" value="Metal_Hydrolase"/>
</dbReference>
<dbReference type="SUPFAM" id="SSF51556">
    <property type="entry name" value="Metallo-dependent hydrolases"/>
    <property type="match status" value="1"/>
</dbReference>
<accession>A0ABQ5TZ65</accession>
<reference evidence="1" key="2">
    <citation type="submission" date="2023-01" db="EMBL/GenBank/DDBJ databases">
        <title>Draft genome sequence of Sneathiella chinensis strain NBRC 103408.</title>
        <authorList>
            <person name="Sun Q."/>
            <person name="Mori K."/>
        </authorList>
    </citation>
    <scope>NUCLEOTIDE SEQUENCE</scope>
    <source>
        <strain evidence="1">NBRC 103408</strain>
    </source>
</reference>
<dbReference type="PROSITE" id="PS51365">
    <property type="entry name" value="RENAL_DIPEPTIDASE_2"/>
    <property type="match status" value="1"/>
</dbReference>